<feature type="domain" description="HTH cro/C1-type" evidence="1">
    <location>
        <begin position="17"/>
        <end position="71"/>
    </location>
</feature>
<evidence type="ECO:0000313" key="3">
    <source>
        <dbReference type="EMBL" id="ADL27109.1"/>
    </source>
</evidence>
<name>C9RJ42_FIBSS</name>
<dbReference type="EMBL" id="CP001792">
    <property type="protein sequence ID" value="ACX73686.1"/>
    <property type="molecule type" value="Genomic_DNA"/>
</dbReference>
<dbReference type="OrthoDB" id="9814553at2"/>
<dbReference type="Proteomes" id="UP000000517">
    <property type="component" value="Chromosome"/>
</dbReference>
<dbReference type="STRING" id="59374.FSU_0469"/>
<sequence length="78" mass="9176">MSKSNKNPLLKKFGNLVHDARVKKGLSQEELGFELDLHRTYIGMIERAERNISFFHAIKLIQYLDINIKELYVKQKKS</sequence>
<protein>
    <submittedName>
        <fullName evidence="3">Putative transcriptional regulator</fullName>
    </submittedName>
    <submittedName>
        <fullName evidence="2">Transcriptional regulator, XRE family</fullName>
    </submittedName>
</protein>
<dbReference type="KEGG" id="fsc:FSU_0469"/>
<dbReference type="HOGENOM" id="CLU_066192_29_4_0"/>
<dbReference type="Pfam" id="PF01381">
    <property type="entry name" value="HTH_3"/>
    <property type="match status" value="1"/>
</dbReference>
<proteinExistence type="predicted"/>
<reference evidence="3" key="3">
    <citation type="submission" date="2010-08" db="EMBL/GenBank/DDBJ databases">
        <authorList>
            <person name="Durkin A.S."/>
            <person name="Nelson K.E."/>
            <person name="Morrison M."/>
            <person name="Forsberg C.W."/>
            <person name="Wilson D.B."/>
            <person name="Russell J.B."/>
            <person name="Cann I.K.O."/>
            <person name="Mackie R.I."/>
            <person name="White B.A."/>
        </authorList>
    </citation>
    <scope>NUCLEOTIDE SEQUENCE</scope>
    <source>
        <strain evidence="3">S85</strain>
    </source>
</reference>
<gene>
    <name evidence="2" type="ordered locus">Fisuc_0071</name>
    <name evidence="3" type="ordered locus">FSU_0469</name>
</gene>
<dbReference type="InterPro" id="IPR010982">
    <property type="entry name" value="Lambda_DNA-bd_dom_sf"/>
</dbReference>
<reference evidence="2 5" key="1">
    <citation type="submission" date="2009-10" db="EMBL/GenBank/DDBJ databases">
        <title>Complete sequence of Fibrobacter succinogenes subsp. succinogenes S85.</title>
        <authorList>
            <consortium name="US DOE Joint Genome Institute"/>
            <person name="Lucas S."/>
            <person name="Copeland A."/>
            <person name="Lapidus A."/>
            <person name="Glavina del Rio T."/>
            <person name="Tice H."/>
            <person name="Bruce D."/>
            <person name="Goodwin L."/>
            <person name="Pitluck S."/>
            <person name="Chertkov O."/>
            <person name="Detter J.C."/>
            <person name="Han C."/>
            <person name="Tapia R."/>
            <person name="Larimer F."/>
            <person name="Land M."/>
            <person name="Hauser L."/>
            <person name="Kyrpides N."/>
            <person name="Mikhailova N."/>
            <person name="Weimer P.J."/>
            <person name="Stevenson D.M."/>
            <person name="Boyum J."/>
            <person name="Brumm P.I."/>
            <person name="Mead D."/>
        </authorList>
    </citation>
    <scope>NUCLEOTIDE SEQUENCE [LARGE SCALE GENOMIC DNA]</scope>
    <source>
        <strain evidence="5">ATCC 19169 / S85</strain>
        <strain evidence="2">S85</strain>
    </source>
</reference>
<dbReference type="GO" id="GO:0003677">
    <property type="term" value="F:DNA binding"/>
    <property type="evidence" value="ECO:0007669"/>
    <property type="project" value="InterPro"/>
</dbReference>
<dbReference type="SUPFAM" id="SSF47413">
    <property type="entry name" value="lambda repressor-like DNA-binding domains"/>
    <property type="match status" value="1"/>
</dbReference>
<dbReference type="REBASE" id="22202">
    <property type="entry name" value="C.Fsu85ORF69P"/>
</dbReference>
<organism evidence="3 4">
    <name type="scientific">Fibrobacter succinogenes (strain ATCC 19169 / S85)</name>
    <dbReference type="NCBI Taxonomy" id="59374"/>
    <lineage>
        <taxon>Bacteria</taxon>
        <taxon>Pseudomonadati</taxon>
        <taxon>Fibrobacterota</taxon>
        <taxon>Fibrobacteria</taxon>
        <taxon>Fibrobacterales</taxon>
        <taxon>Fibrobacteraceae</taxon>
        <taxon>Fibrobacter</taxon>
    </lineage>
</organism>
<dbReference type="Gene3D" id="1.10.260.40">
    <property type="entry name" value="lambda repressor-like DNA-binding domains"/>
    <property type="match status" value="1"/>
</dbReference>
<evidence type="ECO:0000259" key="1">
    <source>
        <dbReference type="PROSITE" id="PS50943"/>
    </source>
</evidence>
<keyword evidence="5" id="KW-1185">Reference proteome</keyword>
<dbReference type="KEGG" id="fsu:Fisuc_0071"/>
<dbReference type="Proteomes" id="UP000001497">
    <property type="component" value="Chromosome"/>
</dbReference>
<evidence type="ECO:0000313" key="4">
    <source>
        <dbReference type="Proteomes" id="UP000000517"/>
    </source>
</evidence>
<dbReference type="InterPro" id="IPR001387">
    <property type="entry name" value="Cro/C1-type_HTH"/>
</dbReference>
<dbReference type="AlphaFoldDB" id="C9RJ42"/>
<accession>C9RJ42</accession>
<evidence type="ECO:0000313" key="2">
    <source>
        <dbReference type="EMBL" id="ACX73686.1"/>
    </source>
</evidence>
<dbReference type="EMBL" id="CP002158">
    <property type="protein sequence ID" value="ADL27109.1"/>
    <property type="molecule type" value="Genomic_DNA"/>
</dbReference>
<reference evidence="4" key="2">
    <citation type="submission" date="2010-08" db="EMBL/GenBank/DDBJ databases">
        <title>Complete sequence of Fibrobacter succinogenes subsp. succinogenes S85.</title>
        <authorList>
            <person name="Durkin A.S."/>
            <person name="Nelson K.E."/>
            <person name="Morrison M."/>
            <person name="Forsberg C.W."/>
            <person name="Wilson D.B."/>
            <person name="Russell J.B."/>
            <person name="Cann I.K.O."/>
            <person name="Mackie R.I."/>
            <person name="White B.A."/>
        </authorList>
    </citation>
    <scope>NUCLEOTIDE SEQUENCE [LARGE SCALE GENOMIC DNA]</scope>
    <source>
        <strain evidence="4">ATCC 19169 / S85</strain>
    </source>
</reference>
<evidence type="ECO:0000313" key="5">
    <source>
        <dbReference type="Proteomes" id="UP000001497"/>
    </source>
</evidence>
<dbReference type="RefSeq" id="WP_012819916.1">
    <property type="nucleotide sequence ID" value="NC_013410.1"/>
</dbReference>
<dbReference type="eggNOG" id="COG1813">
    <property type="taxonomic scope" value="Bacteria"/>
</dbReference>
<dbReference type="SMART" id="SM00530">
    <property type="entry name" value="HTH_XRE"/>
    <property type="match status" value="1"/>
</dbReference>
<dbReference type="CDD" id="cd00093">
    <property type="entry name" value="HTH_XRE"/>
    <property type="match status" value="1"/>
</dbReference>
<dbReference type="PROSITE" id="PS50943">
    <property type="entry name" value="HTH_CROC1"/>
    <property type="match status" value="1"/>
</dbReference>